<feature type="compositionally biased region" description="Basic residues" evidence="1">
    <location>
        <begin position="1"/>
        <end position="11"/>
    </location>
</feature>
<evidence type="ECO:0000313" key="2">
    <source>
        <dbReference type="EMBL" id="KAK4045645.1"/>
    </source>
</evidence>
<name>A0ABR0BB02_9CRUS</name>
<reference evidence="2 3" key="1">
    <citation type="journal article" date="2023" name="Nucleic Acids Res.">
        <title>The hologenome of Daphnia magna reveals possible DNA methylation and microbiome-mediated evolution of the host genome.</title>
        <authorList>
            <person name="Chaturvedi A."/>
            <person name="Li X."/>
            <person name="Dhandapani V."/>
            <person name="Marshall H."/>
            <person name="Kissane S."/>
            <person name="Cuenca-Cambronero M."/>
            <person name="Asole G."/>
            <person name="Calvet F."/>
            <person name="Ruiz-Romero M."/>
            <person name="Marangio P."/>
            <person name="Guigo R."/>
            <person name="Rago D."/>
            <person name="Mirbahai L."/>
            <person name="Eastwood N."/>
            <person name="Colbourne J.K."/>
            <person name="Zhou J."/>
            <person name="Mallon E."/>
            <person name="Orsini L."/>
        </authorList>
    </citation>
    <scope>NUCLEOTIDE SEQUENCE [LARGE SCALE GENOMIC DNA]</scope>
    <source>
        <strain evidence="2">LRV0_1</strain>
    </source>
</reference>
<proteinExistence type="predicted"/>
<comment type="caution">
    <text evidence="2">The sequence shown here is derived from an EMBL/GenBank/DDBJ whole genome shotgun (WGS) entry which is preliminary data.</text>
</comment>
<keyword evidence="3" id="KW-1185">Reference proteome</keyword>
<feature type="region of interest" description="Disordered" evidence="1">
    <location>
        <begin position="1"/>
        <end position="36"/>
    </location>
</feature>
<protein>
    <submittedName>
        <fullName evidence="2">Uncharacterized protein</fullName>
    </submittedName>
</protein>
<feature type="compositionally biased region" description="Basic and acidic residues" evidence="1">
    <location>
        <begin position="12"/>
        <end position="21"/>
    </location>
</feature>
<accession>A0ABR0BB02</accession>
<dbReference type="Proteomes" id="UP001234178">
    <property type="component" value="Unassembled WGS sequence"/>
</dbReference>
<organism evidence="2 3">
    <name type="scientific">Daphnia magna</name>
    <dbReference type="NCBI Taxonomy" id="35525"/>
    <lineage>
        <taxon>Eukaryota</taxon>
        <taxon>Metazoa</taxon>
        <taxon>Ecdysozoa</taxon>
        <taxon>Arthropoda</taxon>
        <taxon>Crustacea</taxon>
        <taxon>Branchiopoda</taxon>
        <taxon>Diplostraca</taxon>
        <taxon>Cladocera</taxon>
        <taxon>Anomopoda</taxon>
        <taxon>Daphniidae</taxon>
        <taxon>Daphnia</taxon>
    </lineage>
</organism>
<feature type="compositionally biased region" description="Low complexity" evidence="1">
    <location>
        <begin position="26"/>
        <end position="36"/>
    </location>
</feature>
<dbReference type="EMBL" id="JAOYFB010000049">
    <property type="protein sequence ID" value="KAK4045645.1"/>
    <property type="molecule type" value="Genomic_DNA"/>
</dbReference>
<sequence length="128" mass="14687">MKSSAHVRKGSHSRDGIKRCPDSALEESPSGELPELGSVGVVPWSLQTSPSLCIHIEYKYIPCSLHVEVKTHEVKLMITVYSHEYKYIHAFTYEVKLMSKTHEVKTSWYNSVFTLNKCIHIYIIIVHK</sequence>
<evidence type="ECO:0000313" key="3">
    <source>
        <dbReference type="Proteomes" id="UP001234178"/>
    </source>
</evidence>
<gene>
    <name evidence="2" type="ORF">OUZ56_033404</name>
</gene>
<evidence type="ECO:0000256" key="1">
    <source>
        <dbReference type="SAM" id="MobiDB-lite"/>
    </source>
</evidence>